<proteinExistence type="predicted"/>
<organism evidence="2 3">
    <name type="scientific">Arachis hypogaea</name>
    <name type="common">Peanut</name>
    <dbReference type="NCBI Taxonomy" id="3818"/>
    <lineage>
        <taxon>Eukaryota</taxon>
        <taxon>Viridiplantae</taxon>
        <taxon>Streptophyta</taxon>
        <taxon>Embryophyta</taxon>
        <taxon>Tracheophyta</taxon>
        <taxon>Spermatophyta</taxon>
        <taxon>Magnoliopsida</taxon>
        <taxon>eudicotyledons</taxon>
        <taxon>Gunneridae</taxon>
        <taxon>Pentapetalae</taxon>
        <taxon>rosids</taxon>
        <taxon>fabids</taxon>
        <taxon>Fabales</taxon>
        <taxon>Fabaceae</taxon>
        <taxon>Papilionoideae</taxon>
        <taxon>50 kb inversion clade</taxon>
        <taxon>dalbergioids sensu lato</taxon>
        <taxon>Dalbergieae</taxon>
        <taxon>Pterocarpus clade</taxon>
        <taxon>Arachis</taxon>
    </lineage>
</organism>
<dbReference type="Proteomes" id="UP000289738">
    <property type="component" value="Chromosome B08"/>
</dbReference>
<sequence length="118" mass="13438">MIHCPFLLCGFRFFQTREDVYDHLLMKSFPPNYIFWLHHSERNVDESSSGGEELESTGNSGDPMCDIVHEVFNFSGLHGDDEDAMNEHVGDGAEGFPYLSDESSREARGFHDLFEDGE</sequence>
<keyword evidence="3" id="KW-1185">Reference proteome</keyword>
<reference evidence="2 3" key="1">
    <citation type="submission" date="2019-01" db="EMBL/GenBank/DDBJ databases">
        <title>Sequencing of cultivated peanut Arachis hypogaea provides insights into genome evolution and oil improvement.</title>
        <authorList>
            <person name="Chen X."/>
        </authorList>
    </citation>
    <scope>NUCLEOTIDE SEQUENCE [LARGE SCALE GENOMIC DNA]</scope>
    <source>
        <strain evidence="3">cv. Fuhuasheng</strain>
        <tissue evidence="2">Leaves</tissue>
    </source>
</reference>
<dbReference type="EMBL" id="SDMP01000018">
    <property type="protein sequence ID" value="RYQ96563.1"/>
    <property type="molecule type" value="Genomic_DNA"/>
</dbReference>
<protein>
    <submittedName>
        <fullName evidence="2">Uncharacterized protein</fullName>
    </submittedName>
</protein>
<evidence type="ECO:0000256" key="1">
    <source>
        <dbReference type="SAM" id="MobiDB-lite"/>
    </source>
</evidence>
<feature type="region of interest" description="Disordered" evidence="1">
    <location>
        <begin position="82"/>
        <end position="118"/>
    </location>
</feature>
<evidence type="ECO:0000313" key="3">
    <source>
        <dbReference type="Proteomes" id="UP000289738"/>
    </source>
</evidence>
<comment type="caution">
    <text evidence="2">The sequence shown here is derived from an EMBL/GenBank/DDBJ whole genome shotgun (WGS) entry which is preliminary data.</text>
</comment>
<feature type="compositionally biased region" description="Basic and acidic residues" evidence="1">
    <location>
        <begin position="102"/>
        <end position="118"/>
    </location>
</feature>
<gene>
    <name evidence="2" type="ORF">Ahy_B08g092359</name>
</gene>
<name>A0A444Y3T4_ARAHY</name>
<dbReference type="AlphaFoldDB" id="A0A444Y3T4"/>
<evidence type="ECO:0000313" key="2">
    <source>
        <dbReference type="EMBL" id="RYQ96563.1"/>
    </source>
</evidence>
<accession>A0A444Y3T4</accession>